<dbReference type="AlphaFoldDB" id="A0AAE1PW60"/>
<comment type="caution">
    <text evidence="1">The sequence shown here is derived from an EMBL/GenBank/DDBJ whole genome shotgun (WGS) entry which is preliminary data.</text>
</comment>
<gene>
    <name evidence="1" type="ORF">Pmani_013330</name>
</gene>
<protein>
    <submittedName>
        <fullName evidence="1">Uncharacterized protein</fullName>
    </submittedName>
</protein>
<dbReference type="EMBL" id="JAWZYT010001114">
    <property type="protein sequence ID" value="KAK4315413.1"/>
    <property type="molecule type" value="Genomic_DNA"/>
</dbReference>
<evidence type="ECO:0000313" key="1">
    <source>
        <dbReference type="EMBL" id="KAK4315413.1"/>
    </source>
</evidence>
<keyword evidence="2" id="KW-1185">Reference proteome</keyword>
<sequence>MSIASTFHTTSARNICTAGRCNRQQVRGGWGGLSTSSAERAVHHVSHKGEEHGQLKFGDQKVKTVPELPDSSTYVWPAFFTKKKLSLPQSGVTHPDTSLLKPQLAMEI</sequence>
<evidence type="ECO:0000313" key="2">
    <source>
        <dbReference type="Proteomes" id="UP001292094"/>
    </source>
</evidence>
<accession>A0AAE1PW60</accession>
<proteinExistence type="predicted"/>
<reference evidence="1" key="1">
    <citation type="submission" date="2023-11" db="EMBL/GenBank/DDBJ databases">
        <title>Genome assemblies of two species of porcelain crab, Petrolisthes cinctipes and Petrolisthes manimaculis (Anomura: Porcellanidae).</title>
        <authorList>
            <person name="Angst P."/>
        </authorList>
    </citation>
    <scope>NUCLEOTIDE SEQUENCE</scope>
    <source>
        <strain evidence="1">PB745_02</strain>
        <tissue evidence="1">Gill</tissue>
    </source>
</reference>
<name>A0AAE1PW60_9EUCA</name>
<dbReference type="Proteomes" id="UP001292094">
    <property type="component" value="Unassembled WGS sequence"/>
</dbReference>
<organism evidence="1 2">
    <name type="scientific">Petrolisthes manimaculis</name>
    <dbReference type="NCBI Taxonomy" id="1843537"/>
    <lineage>
        <taxon>Eukaryota</taxon>
        <taxon>Metazoa</taxon>
        <taxon>Ecdysozoa</taxon>
        <taxon>Arthropoda</taxon>
        <taxon>Crustacea</taxon>
        <taxon>Multicrustacea</taxon>
        <taxon>Malacostraca</taxon>
        <taxon>Eumalacostraca</taxon>
        <taxon>Eucarida</taxon>
        <taxon>Decapoda</taxon>
        <taxon>Pleocyemata</taxon>
        <taxon>Anomura</taxon>
        <taxon>Galatheoidea</taxon>
        <taxon>Porcellanidae</taxon>
        <taxon>Petrolisthes</taxon>
    </lineage>
</organism>